<evidence type="ECO:0000259" key="5">
    <source>
        <dbReference type="PROSITE" id="PS00260"/>
    </source>
</evidence>
<evidence type="ECO:0000256" key="1">
    <source>
        <dbReference type="ARBA" id="ARBA00004613"/>
    </source>
</evidence>
<comment type="subcellular location">
    <subcellularLocation>
        <location evidence="1">Secreted</location>
    </subcellularLocation>
</comment>
<dbReference type="PANTHER" id="PTHR11418">
    <property type="entry name" value="GLUCAGON"/>
    <property type="match status" value="1"/>
</dbReference>
<proteinExistence type="inferred from homology"/>
<dbReference type="PANTHER" id="PTHR11418:SF0">
    <property type="entry name" value="PRO-GLUCAGON"/>
    <property type="match status" value="1"/>
</dbReference>
<protein>
    <recommendedName>
        <fullName evidence="5">Glucagon / GIP / secretin / VIP family domain-containing protein</fullName>
    </recommendedName>
</protein>
<keyword evidence="7" id="KW-1185">Reference proteome</keyword>
<evidence type="ECO:0000256" key="3">
    <source>
        <dbReference type="ARBA" id="ARBA00022525"/>
    </source>
</evidence>
<dbReference type="AlphaFoldDB" id="A0A8C5D395"/>
<evidence type="ECO:0000313" key="7">
    <source>
        <dbReference type="Proteomes" id="UP000694680"/>
    </source>
</evidence>
<keyword evidence="4" id="KW-0372">Hormone</keyword>
<dbReference type="Pfam" id="PF00123">
    <property type="entry name" value="Hormone_2"/>
    <property type="match status" value="1"/>
</dbReference>
<dbReference type="InterPro" id="IPR000532">
    <property type="entry name" value="Glucagon_GIP_secretin_VIP"/>
</dbReference>
<dbReference type="Ensembl" id="ENSGWIT00000000549.1">
    <property type="protein sequence ID" value="ENSGWIP00000000494.1"/>
    <property type="gene ID" value="ENSGWIG00000000333.1"/>
</dbReference>
<dbReference type="GO" id="GO:0005615">
    <property type="term" value="C:extracellular space"/>
    <property type="evidence" value="ECO:0007669"/>
    <property type="project" value="TreeGrafter"/>
</dbReference>
<reference evidence="6" key="1">
    <citation type="submission" date="2020-06" db="EMBL/GenBank/DDBJ databases">
        <authorList>
            <consortium name="Wellcome Sanger Institute Data Sharing"/>
        </authorList>
    </citation>
    <scope>NUCLEOTIDE SEQUENCE [LARGE SCALE GENOMIC DNA]</scope>
</reference>
<dbReference type="GO" id="GO:0035774">
    <property type="term" value="P:positive regulation of insulin secretion involved in cellular response to glucose stimulus"/>
    <property type="evidence" value="ECO:0007669"/>
    <property type="project" value="TreeGrafter"/>
</dbReference>
<dbReference type="InterPro" id="IPR015550">
    <property type="entry name" value="Glucagon"/>
</dbReference>
<accession>A0A8C5D395</accession>
<reference evidence="6" key="2">
    <citation type="submission" date="2025-08" db="UniProtKB">
        <authorList>
            <consortium name="Ensembl"/>
        </authorList>
    </citation>
    <scope>IDENTIFICATION</scope>
</reference>
<organism evidence="6 7">
    <name type="scientific">Gouania willdenowi</name>
    <name type="common">Blunt-snouted clingfish</name>
    <name type="synonym">Lepadogaster willdenowi</name>
    <dbReference type="NCBI Taxonomy" id="441366"/>
    <lineage>
        <taxon>Eukaryota</taxon>
        <taxon>Metazoa</taxon>
        <taxon>Chordata</taxon>
        <taxon>Craniata</taxon>
        <taxon>Vertebrata</taxon>
        <taxon>Euteleostomi</taxon>
        <taxon>Actinopterygii</taxon>
        <taxon>Neopterygii</taxon>
        <taxon>Teleostei</taxon>
        <taxon>Neoteleostei</taxon>
        <taxon>Acanthomorphata</taxon>
        <taxon>Ovalentaria</taxon>
        <taxon>Blenniimorphae</taxon>
        <taxon>Blenniiformes</taxon>
        <taxon>Gobiesocoidei</taxon>
        <taxon>Gobiesocidae</taxon>
        <taxon>Gobiesocinae</taxon>
        <taxon>Gouania</taxon>
    </lineage>
</organism>
<feature type="domain" description="Glucagon / GIP / secretin / VIP family" evidence="5">
    <location>
        <begin position="29"/>
        <end position="51"/>
    </location>
</feature>
<dbReference type="Proteomes" id="UP000694680">
    <property type="component" value="Chromosome 7"/>
</dbReference>
<dbReference type="SMART" id="SM00070">
    <property type="entry name" value="GLUCA"/>
    <property type="match status" value="1"/>
</dbReference>
<keyword evidence="3" id="KW-0964">Secreted</keyword>
<dbReference type="GO" id="GO:0010737">
    <property type="term" value="P:protein kinase A signaling"/>
    <property type="evidence" value="ECO:0007669"/>
    <property type="project" value="TreeGrafter"/>
</dbReference>
<dbReference type="GO" id="GO:0031769">
    <property type="term" value="F:glucagon receptor binding"/>
    <property type="evidence" value="ECO:0007669"/>
    <property type="project" value="TreeGrafter"/>
</dbReference>
<evidence type="ECO:0000313" key="6">
    <source>
        <dbReference type="Ensembl" id="ENSGWIP00000000494.1"/>
    </source>
</evidence>
<evidence type="ECO:0000256" key="4">
    <source>
        <dbReference type="ARBA" id="ARBA00022702"/>
    </source>
</evidence>
<reference evidence="6" key="3">
    <citation type="submission" date="2025-09" db="UniProtKB">
        <authorList>
            <consortium name="Ensembl"/>
        </authorList>
    </citation>
    <scope>IDENTIFICATION</scope>
</reference>
<sequence>PSRWLRIIIKADHQSICPGQQIIQKLKRHSDGTFTSDLINYIDKTKAKNFVKWLTSTNGKRY</sequence>
<evidence type="ECO:0000256" key="2">
    <source>
        <dbReference type="ARBA" id="ARBA00008369"/>
    </source>
</evidence>
<name>A0A8C5D395_GOUWI</name>
<dbReference type="GO" id="GO:0007188">
    <property type="term" value="P:adenylate cyclase-modulating G protein-coupled receptor signaling pathway"/>
    <property type="evidence" value="ECO:0007669"/>
    <property type="project" value="TreeGrafter"/>
</dbReference>
<dbReference type="GO" id="GO:0043066">
    <property type="term" value="P:negative regulation of apoptotic process"/>
    <property type="evidence" value="ECO:0007669"/>
    <property type="project" value="TreeGrafter"/>
</dbReference>
<comment type="similarity">
    <text evidence="2">Belongs to the glucagon family.</text>
</comment>
<dbReference type="PROSITE" id="PS00260">
    <property type="entry name" value="GLUCAGON"/>
    <property type="match status" value="1"/>
</dbReference>
<dbReference type="Gene3D" id="6.10.250.590">
    <property type="match status" value="1"/>
</dbReference>
<dbReference type="GO" id="GO:0005179">
    <property type="term" value="F:hormone activity"/>
    <property type="evidence" value="ECO:0007669"/>
    <property type="project" value="UniProtKB-KW"/>
</dbReference>